<dbReference type="InterPro" id="IPR000073">
    <property type="entry name" value="AB_hydrolase_1"/>
</dbReference>
<dbReference type="Proteomes" id="UP000481153">
    <property type="component" value="Unassembled WGS sequence"/>
</dbReference>
<comment type="caution">
    <text evidence="4">The sequence shown here is derived from an EMBL/GenBank/DDBJ whole genome shotgun (WGS) entry which is preliminary data.</text>
</comment>
<sequence length="371" mass="42202">MMVLTIRKERRELCNLVRYSAWHQVAFGNKVVSGTSRKLKGMSTFPPPEDPSYNHRFAYVNGVRLHYIDVGPRDALPIVLVHGFPDLWWGWRFQIQALRQSYRVIVADNRGYGSSDVPTAIEAYSRKNVCKDYAELLDLLGINRAVFIGHDWGGDVVWKMCSFYPDQVLAVATVCTPYTPRSPQLYSLELIVSKLPNFRYQLLFANESAAGHLDEHAHSFFNALFGNLPNGFEHADVATIVENVTKFKFDRPLPSIMTQADFDYYLAKYRGTTFRGPLNWYRTRDIDWTDLAGKSVVIPHEALFIAADQDVALPPAMSKGMEKFVPNLTRKLVKGADHWVLFEKPDLVNATLLEWLAPIAAKAQQFLRSAL</sequence>
<dbReference type="Pfam" id="PF00561">
    <property type="entry name" value="Abhydrolase_1"/>
    <property type="match status" value="1"/>
</dbReference>
<name>A0A6G0WS65_9STRA</name>
<evidence type="ECO:0000313" key="4">
    <source>
        <dbReference type="EMBL" id="KAF0730321.1"/>
    </source>
</evidence>
<accession>A0A6G0WS65</accession>
<dbReference type="InterPro" id="IPR000639">
    <property type="entry name" value="Epox_hydrolase-like"/>
</dbReference>
<protein>
    <recommendedName>
        <fullName evidence="3">AB hydrolase-1 domain-containing protein</fullName>
    </recommendedName>
</protein>
<dbReference type="PRINTS" id="PR00412">
    <property type="entry name" value="EPOXHYDRLASE"/>
</dbReference>
<keyword evidence="5" id="KW-1185">Reference proteome</keyword>
<evidence type="ECO:0000313" key="5">
    <source>
        <dbReference type="Proteomes" id="UP000481153"/>
    </source>
</evidence>
<evidence type="ECO:0000256" key="1">
    <source>
        <dbReference type="ARBA" id="ARBA00022801"/>
    </source>
</evidence>
<dbReference type="EMBL" id="VJMJ01000155">
    <property type="protein sequence ID" value="KAF0730321.1"/>
    <property type="molecule type" value="Genomic_DNA"/>
</dbReference>
<reference evidence="4 5" key="1">
    <citation type="submission" date="2019-07" db="EMBL/GenBank/DDBJ databases">
        <title>Genomics analysis of Aphanomyces spp. identifies a new class of oomycete effector associated with host adaptation.</title>
        <authorList>
            <person name="Gaulin E."/>
        </authorList>
    </citation>
    <scope>NUCLEOTIDE SEQUENCE [LARGE SCALE GENOMIC DNA]</scope>
    <source>
        <strain evidence="4 5">ATCC 201684</strain>
    </source>
</reference>
<dbReference type="AlphaFoldDB" id="A0A6G0WS65"/>
<evidence type="ECO:0000259" key="3">
    <source>
        <dbReference type="Pfam" id="PF00561"/>
    </source>
</evidence>
<dbReference type="PANTHER" id="PTHR43329">
    <property type="entry name" value="EPOXIDE HYDROLASE"/>
    <property type="match status" value="1"/>
</dbReference>
<dbReference type="InterPro" id="IPR029058">
    <property type="entry name" value="AB_hydrolase_fold"/>
</dbReference>
<dbReference type="VEuPathDB" id="FungiDB:AeMF1_018377"/>
<dbReference type="Gene3D" id="3.40.50.1820">
    <property type="entry name" value="alpha/beta hydrolase"/>
    <property type="match status" value="1"/>
</dbReference>
<proteinExistence type="inferred from homology"/>
<evidence type="ECO:0000256" key="2">
    <source>
        <dbReference type="ARBA" id="ARBA00038334"/>
    </source>
</evidence>
<dbReference type="SUPFAM" id="SSF53474">
    <property type="entry name" value="alpha/beta-Hydrolases"/>
    <property type="match status" value="1"/>
</dbReference>
<dbReference type="GO" id="GO:0016787">
    <property type="term" value="F:hydrolase activity"/>
    <property type="evidence" value="ECO:0007669"/>
    <property type="project" value="UniProtKB-KW"/>
</dbReference>
<gene>
    <name evidence="4" type="ORF">Ae201684_012319</name>
</gene>
<organism evidence="4 5">
    <name type="scientific">Aphanomyces euteiches</name>
    <dbReference type="NCBI Taxonomy" id="100861"/>
    <lineage>
        <taxon>Eukaryota</taxon>
        <taxon>Sar</taxon>
        <taxon>Stramenopiles</taxon>
        <taxon>Oomycota</taxon>
        <taxon>Saprolegniomycetes</taxon>
        <taxon>Saprolegniales</taxon>
        <taxon>Verrucalvaceae</taxon>
        <taxon>Aphanomyces</taxon>
    </lineage>
</organism>
<comment type="similarity">
    <text evidence="2">Belongs to the AB hydrolase superfamily. Epoxide hydrolase family.</text>
</comment>
<keyword evidence="1" id="KW-0378">Hydrolase</keyword>
<feature type="domain" description="AB hydrolase-1" evidence="3">
    <location>
        <begin position="77"/>
        <end position="345"/>
    </location>
</feature>